<gene>
    <name evidence="1" type="ORF">CEXT_5841</name>
</gene>
<dbReference type="EMBL" id="BPLR01009982">
    <property type="protein sequence ID" value="GIY35957.1"/>
    <property type="molecule type" value="Genomic_DNA"/>
</dbReference>
<dbReference type="Proteomes" id="UP001054945">
    <property type="component" value="Unassembled WGS sequence"/>
</dbReference>
<organism evidence="1 2">
    <name type="scientific">Caerostris extrusa</name>
    <name type="common">Bark spider</name>
    <name type="synonym">Caerostris bankana</name>
    <dbReference type="NCBI Taxonomy" id="172846"/>
    <lineage>
        <taxon>Eukaryota</taxon>
        <taxon>Metazoa</taxon>
        <taxon>Ecdysozoa</taxon>
        <taxon>Arthropoda</taxon>
        <taxon>Chelicerata</taxon>
        <taxon>Arachnida</taxon>
        <taxon>Araneae</taxon>
        <taxon>Araneomorphae</taxon>
        <taxon>Entelegynae</taxon>
        <taxon>Araneoidea</taxon>
        <taxon>Araneidae</taxon>
        <taxon>Caerostris</taxon>
    </lineage>
</organism>
<evidence type="ECO:0000313" key="1">
    <source>
        <dbReference type="EMBL" id="GIY35957.1"/>
    </source>
</evidence>
<reference evidence="1 2" key="1">
    <citation type="submission" date="2021-06" db="EMBL/GenBank/DDBJ databases">
        <title>Caerostris extrusa draft genome.</title>
        <authorList>
            <person name="Kono N."/>
            <person name="Arakawa K."/>
        </authorList>
    </citation>
    <scope>NUCLEOTIDE SEQUENCE [LARGE SCALE GENOMIC DNA]</scope>
</reference>
<sequence>MQKINTEPVYPVASAFLTRSQTERSIRKRRLKNVLSFRSNPMLSLPAGLCRVAGIKLGDTRALAKFYRQHSESGFVL</sequence>
<accession>A0AAV4SU36</accession>
<dbReference type="AlphaFoldDB" id="A0AAV4SU36"/>
<comment type="caution">
    <text evidence="1">The sequence shown here is derived from an EMBL/GenBank/DDBJ whole genome shotgun (WGS) entry which is preliminary data.</text>
</comment>
<protein>
    <submittedName>
        <fullName evidence="1">Uncharacterized protein</fullName>
    </submittedName>
</protein>
<proteinExistence type="predicted"/>
<evidence type="ECO:0000313" key="2">
    <source>
        <dbReference type="Proteomes" id="UP001054945"/>
    </source>
</evidence>
<keyword evidence="2" id="KW-1185">Reference proteome</keyword>
<name>A0AAV4SU36_CAEEX</name>